<accession>A0A951U4N2</accession>
<dbReference type="AlphaFoldDB" id="A0A951U4N2"/>
<protein>
    <submittedName>
        <fullName evidence="1">Uncharacterized protein</fullName>
    </submittedName>
</protein>
<reference evidence="1" key="1">
    <citation type="submission" date="2021-05" db="EMBL/GenBank/DDBJ databases">
        <authorList>
            <person name="Pietrasiak N."/>
            <person name="Ward R."/>
            <person name="Stajich J.E."/>
            <person name="Kurbessoian T."/>
        </authorList>
    </citation>
    <scope>NUCLEOTIDE SEQUENCE</scope>
    <source>
        <strain evidence="1">GSE-TBD4-15B</strain>
    </source>
</reference>
<sequence>MSNWIGANGTVESGYGVASGQAQDPRFPQGTLALQWPIFEQQSLDLSPYFLGTINLSIAPRRYQINQAKYTLRAIKWSPTEPAEDFSFFDCRLGVGSTWFEGLVYYPHPETKPAHFQPPTTLEIVTSWISGLQYGDSLRLELKAEQISLI</sequence>
<dbReference type="EMBL" id="JAHHHV010000064">
    <property type="protein sequence ID" value="MBW4465929.1"/>
    <property type="molecule type" value="Genomic_DNA"/>
</dbReference>
<evidence type="ECO:0000313" key="2">
    <source>
        <dbReference type="Proteomes" id="UP000707356"/>
    </source>
</evidence>
<dbReference type="Proteomes" id="UP000707356">
    <property type="component" value="Unassembled WGS sequence"/>
</dbReference>
<organism evidence="1 2">
    <name type="scientific">Pegethrix bostrychoides GSE-TBD4-15B</name>
    <dbReference type="NCBI Taxonomy" id="2839662"/>
    <lineage>
        <taxon>Bacteria</taxon>
        <taxon>Bacillati</taxon>
        <taxon>Cyanobacteriota</taxon>
        <taxon>Cyanophyceae</taxon>
        <taxon>Oculatellales</taxon>
        <taxon>Oculatellaceae</taxon>
        <taxon>Pegethrix</taxon>
    </lineage>
</organism>
<comment type="caution">
    <text evidence="1">The sequence shown here is derived from an EMBL/GenBank/DDBJ whole genome shotgun (WGS) entry which is preliminary data.</text>
</comment>
<gene>
    <name evidence="1" type="ORF">KME07_10890</name>
</gene>
<reference evidence="1" key="2">
    <citation type="journal article" date="2022" name="Microbiol. Resour. Announc.">
        <title>Metagenome Sequencing to Explore Phylogenomics of Terrestrial Cyanobacteria.</title>
        <authorList>
            <person name="Ward R.D."/>
            <person name="Stajich J.E."/>
            <person name="Johansen J.R."/>
            <person name="Huntemann M."/>
            <person name="Clum A."/>
            <person name="Foster B."/>
            <person name="Foster B."/>
            <person name="Roux S."/>
            <person name="Palaniappan K."/>
            <person name="Varghese N."/>
            <person name="Mukherjee S."/>
            <person name="Reddy T.B.K."/>
            <person name="Daum C."/>
            <person name="Copeland A."/>
            <person name="Chen I.A."/>
            <person name="Ivanova N.N."/>
            <person name="Kyrpides N.C."/>
            <person name="Shapiro N."/>
            <person name="Eloe-Fadrosh E.A."/>
            <person name="Pietrasiak N."/>
        </authorList>
    </citation>
    <scope>NUCLEOTIDE SEQUENCE</scope>
    <source>
        <strain evidence="1">GSE-TBD4-15B</strain>
    </source>
</reference>
<proteinExistence type="predicted"/>
<evidence type="ECO:0000313" key="1">
    <source>
        <dbReference type="EMBL" id="MBW4465929.1"/>
    </source>
</evidence>
<name>A0A951U4N2_9CYAN</name>